<feature type="transmembrane region" description="Helical" evidence="1">
    <location>
        <begin position="365"/>
        <end position="386"/>
    </location>
</feature>
<dbReference type="RefSeq" id="WP_115731634.1">
    <property type="nucleotide sequence ID" value="NZ_BAAAVY010000002.1"/>
</dbReference>
<dbReference type="OrthoDB" id="7993201at2"/>
<feature type="transmembrane region" description="Helical" evidence="1">
    <location>
        <begin position="99"/>
        <end position="118"/>
    </location>
</feature>
<evidence type="ECO:0000313" key="3">
    <source>
        <dbReference type="Proteomes" id="UP000254701"/>
    </source>
</evidence>
<name>A0A380WKF8_AMIAI</name>
<gene>
    <name evidence="2" type="ORF">NCTC10684_02714</name>
</gene>
<feature type="transmembrane region" description="Helical" evidence="1">
    <location>
        <begin position="194"/>
        <end position="215"/>
    </location>
</feature>
<feature type="transmembrane region" description="Helical" evidence="1">
    <location>
        <begin position="24"/>
        <end position="44"/>
    </location>
</feature>
<dbReference type="AlphaFoldDB" id="A0A380WKF8"/>
<protein>
    <recommendedName>
        <fullName evidence="4">Glycosyltransferase RgtA/B/C/D-like domain-containing protein</fullName>
    </recommendedName>
</protein>
<accession>A0A380WKF8</accession>
<feature type="transmembrane region" description="Helical" evidence="1">
    <location>
        <begin position="164"/>
        <end position="182"/>
    </location>
</feature>
<feature type="transmembrane region" description="Helical" evidence="1">
    <location>
        <begin position="269"/>
        <end position="290"/>
    </location>
</feature>
<organism evidence="2 3">
    <name type="scientific">Aminobacter aminovorans</name>
    <name type="common">Chelatobacter heintzii</name>
    <dbReference type="NCBI Taxonomy" id="83263"/>
    <lineage>
        <taxon>Bacteria</taxon>
        <taxon>Pseudomonadati</taxon>
        <taxon>Pseudomonadota</taxon>
        <taxon>Alphaproteobacteria</taxon>
        <taxon>Hyphomicrobiales</taxon>
        <taxon>Phyllobacteriaceae</taxon>
        <taxon>Aminobacter</taxon>
    </lineage>
</organism>
<feature type="transmembrane region" description="Helical" evidence="1">
    <location>
        <begin position="227"/>
        <end position="249"/>
    </location>
</feature>
<reference evidence="2 3" key="1">
    <citation type="submission" date="2018-06" db="EMBL/GenBank/DDBJ databases">
        <authorList>
            <consortium name="Pathogen Informatics"/>
            <person name="Doyle S."/>
        </authorList>
    </citation>
    <scope>NUCLEOTIDE SEQUENCE [LARGE SCALE GENOMIC DNA]</scope>
    <source>
        <strain evidence="2 3">NCTC10684</strain>
    </source>
</reference>
<proteinExistence type="predicted"/>
<feature type="transmembrane region" description="Helical" evidence="1">
    <location>
        <begin position="73"/>
        <end position="92"/>
    </location>
</feature>
<feature type="transmembrane region" description="Helical" evidence="1">
    <location>
        <begin position="124"/>
        <end position="143"/>
    </location>
</feature>
<evidence type="ECO:0000256" key="1">
    <source>
        <dbReference type="SAM" id="Phobius"/>
    </source>
</evidence>
<keyword evidence="1" id="KW-0472">Membrane</keyword>
<dbReference type="Proteomes" id="UP000254701">
    <property type="component" value="Unassembled WGS sequence"/>
</dbReference>
<sequence length="582" mass="63824">MNTTFTPPAASLGSRLKAKTTSPLFLLAVAFLLVCTLLALPVSVPIGPMYWDVLIYYDAANRIFDGQVPINDFFTPVGPLGYYLFAGWVTLFPNAQPALVAHWSLLAVTAPLMALVLWDVGQRSRGIAFALLVPFLLFALLPFNTREFYPFPGSDAFGIYNRQVCQMLYVLVAALMFVRNRYLLVALISLTMTALFFLKITGFVAGGVIAAYAFFAGRVKFRYALEALVIFTAVLAVIELSSGMVSHYITDILKLVMMNGGTLLPRFLQSTSINFGVVLATSALALVLLWSDRHKLSERFSADRKTSLATAVSGLLDHNGLWLLAVLFAGVLFETQNTGSQAFIFLAPLIVAILLKASRLLAKPIVLLSVLGLAAAVILPPALFVVERAARAYIGALKNQPIAQRNLATLGAINMRSEVAVRVDHMLKFYPEHRQLYTDLTNAGELPTPLLYSDFDFQVTYLSNVDTAVDSIRKLEADKGVHFNTLMSLNFVNPFPWLLDRSAPLHIAIGADPMRAVPDPGSTEEAAVADTDLVLLPTCPPTTANAALYDMYKSALTQHRRIQLDSCYDAFVHPRFFAALDK</sequence>
<keyword evidence="1" id="KW-0812">Transmembrane</keyword>
<keyword evidence="1" id="KW-1133">Transmembrane helix</keyword>
<evidence type="ECO:0000313" key="2">
    <source>
        <dbReference type="EMBL" id="SUU89473.1"/>
    </source>
</evidence>
<feature type="transmembrane region" description="Helical" evidence="1">
    <location>
        <begin position="311"/>
        <end position="333"/>
    </location>
</feature>
<feature type="transmembrane region" description="Helical" evidence="1">
    <location>
        <begin position="339"/>
        <end position="358"/>
    </location>
</feature>
<evidence type="ECO:0008006" key="4">
    <source>
        <dbReference type="Google" id="ProtNLM"/>
    </source>
</evidence>
<dbReference type="EMBL" id="UFSM01000001">
    <property type="protein sequence ID" value="SUU89473.1"/>
    <property type="molecule type" value="Genomic_DNA"/>
</dbReference>